<protein>
    <recommendedName>
        <fullName evidence="7">RRM domain-containing protein</fullName>
    </recommendedName>
</protein>
<dbReference type="GO" id="GO:0005634">
    <property type="term" value="C:nucleus"/>
    <property type="evidence" value="ECO:0007669"/>
    <property type="project" value="UniProtKB-SubCell"/>
</dbReference>
<sequence length="124" mass="13995">MASEAPISTVYVQNLEERVKLESLIDALRTIFSEFGNVVDVVAKKNLRAKGQAFIVFDNPESAQDAIEEIDEFELFGKPMKLALARSRSDKTIELNGSQEELEHHKRHRQAEKGTGHILLIYNA</sequence>
<keyword evidence="9" id="KW-1185">Reference proteome</keyword>
<evidence type="ECO:0000256" key="4">
    <source>
        <dbReference type="ARBA" id="ARBA00022884"/>
    </source>
</evidence>
<reference evidence="8" key="2">
    <citation type="submission" date="2020-05" db="EMBL/GenBank/DDBJ databases">
        <authorList>
            <person name="Kim H.-S."/>
            <person name="Proctor R.H."/>
            <person name="Brown D.W."/>
        </authorList>
    </citation>
    <scope>NUCLEOTIDE SEQUENCE</scope>
    <source>
        <strain evidence="8">NRRL 20472</strain>
    </source>
</reference>
<evidence type="ECO:0000313" key="9">
    <source>
        <dbReference type="Proteomes" id="UP000622797"/>
    </source>
</evidence>
<feature type="domain" description="RRM" evidence="7">
    <location>
        <begin position="8"/>
        <end position="87"/>
    </location>
</feature>
<evidence type="ECO:0000256" key="5">
    <source>
        <dbReference type="ARBA" id="ARBA00023242"/>
    </source>
</evidence>
<keyword evidence="3" id="KW-0677">Repeat</keyword>
<dbReference type="InterPro" id="IPR050374">
    <property type="entry name" value="RRT5_SRSF_SR"/>
</dbReference>
<dbReference type="Proteomes" id="UP000622797">
    <property type="component" value="Unassembled WGS sequence"/>
</dbReference>
<keyword evidence="5" id="KW-0539">Nucleus</keyword>
<dbReference type="OrthoDB" id="266020at2759"/>
<evidence type="ECO:0000313" key="8">
    <source>
        <dbReference type="EMBL" id="KAF4943098.1"/>
    </source>
</evidence>
<keyword evidence="4 6" id="KW-0694">RNA-binding</keyword>
<name>A0A8H4WKM4_9HYPO</name>
<dbReference type="Gene3D" id="3.30.70.330">
    <property type="match status" value="1"/>
</dbReference>
<dbReference type="Pfam" id="PF00076">
    <property type="entry name" value="RRM_1"/>
    <property type="match status" value="1"/>
</dbReference>
<evidence type="ECO:0000256" key="2">
    <source>
        <dbReference type="ARBA" id="ARBA00022664"/>
    </source>
</evidence>
<evidence type="ECO:0000259" key="7">
    <source>
        <dbReference type="PROSITE" id="PS50102"/>
    </source>
</evidence>
<feature type="non-terminal residue" evidence="8">
    <location>
        <position position="124"/>
    </location>
</feature>
<comment type="subcellular location">
    <subcellularLocation>
        <location evidence="1">Nucleus</location>
    </subcellularLocation>
</comment>
<dbReference type="PANTHER" id="PTHR23003:SF62">
    <property type="entry name" value="SERINE_ARGININE (SR)-TYPE SHUTTLING MRNA BINDING PROTEIN NPL3"/>
    <property type="match status" value="1"/>
</dbReference>
<evidence type="ECO:0000256" key="1">
    <source>
        <dbReference type="ARBA" id="ARBA00004123"/>
    </source>
</evidence>
<dbReference type="PANTHER" id="PTHR23003">
    <property type="entry name" value="RNA RECOGNITION MOTIF RRM DOMAIN CONTAINING PROTEIN"/>
    <property type="match status" value="1"/>
</dbReference>
<proteinExistence type="predicted"/>
<dbReference type="GO" id="GO:0006397">
    <property type="term" value="P:mRNA processing"/>
    <property type="evidence" value="ECO:0007669"/>
    <property type="project" value="UniProtKB-KW"/>
</dbReference>
<dbReference type="FunFam" id="3.30.70.330:FF:000039">
    <property type="entry name" value="U1 small nuclear ribonucleoprotein A"/>
    <property type="match status" value="1"/>
</dbReference>
<dbReference type="InterPro" id="IPR012677">
    <property type="entry name" value="Nucleotide-bd_a/b_plait_sf"/>
</dbReference>
<dbReference type="GO" id="GO:0003729">
    <property type="term" value="F:mRNA binding"/>
    <property type="evidence" value="ECO:0007669"/>
    <property type="project" value="TreeGrafter"/>
</dbReference>
<organism evidence="8 9">
    <name type="scientific">Fusarium sarcochroum</name>
    <dbReference type="NCBI Taxonomy" id="1208366"/>
    <lineage>
        <taxon>Eukaryota</taxon>
        <taxon>Fungi</taxon>
        <taxon>Dikarya</taxon>
        <taxon>Ascomycota</taxon>
        <taxon>Pezizomycotina</taxon>
        <taxon>Sordariomycetes</taxon>
        <taxon>Hypocreomycetidae</taxon>
        <taxon>Hypocreales</taxon>
        <taxon>Nectriaceae</taxon>
        <taxon>Fusarium</taxon>
        <taxon>Fusarium lateritium species complex</taxon>
    </lineage>
</organism>
<dbReference type="GO" id="GO:0005737">
    <property type="term" value="C:cytoplasm"/>
    <property type="evidence" value="ECO:0007669"/>
    <property type="project" value="TreeGrafter"/>
</dbReference>
<dbReference type="InterPro" id="IPR035979">
    <property type="entry name" value="RBD_domain_sf"/>
</dbReference>
<accession>A0A8H4WKM4</accession>
<dbReference type="AlphaFoldDB" id="A0A8H4WKM4"/>
<reference evidence="8" key="1">
    <citation type="journal article" date="2020" name="BMC Genomics">
        <title>Correction to: Identification and distribution of gene clusters required for synthesis of sphingolipid metabolism inhibitors in diverse species of the filamentous fungus Fusarium.</title>
        <authorList>
            <person name="Kim H.S."/>
            <person name="Lohmar J.M."/>
            <person name="Busman M."/>
            <person name="Brown D.W."/>
            <person name="Naumann T.A."/>
            <person name="Divon H.H."/>
            <person name="Lysoe E."/>
            <person name="Uhlig S."/>
            <person name="Proctor R.H."/>
        </authorList>
    </citation>
    <scope>NUCLEOTIDE SEQUENCE</scope>
    <source>
        <strain evidence="8">NRRL 20472</strain>
    </source>
</reference>
<keyword evidence="2" id="KW-0507">mRNA processing</keyword>
<dbReference type="PROSITE" id="PS50102">
    <property type="entry name" value="RRM"/>
    <property type="match status" value="1"/>
</dbReference>
<dbReference type="SMART" id="SM00360">
    <property type="entry name" value="RRM"/>
    <property type="match status" value="1"/>
</dbReference>
<dbReference type="InterPro" id="IPR000504">
    <property type="entry name" value="RRM_dom"/>
</dbReference>
<dbReference type="SUPFAM" id="SSF54928">
    <property type="entry name" value="RNA-binding domain, RBD"/>
    <property type="match status" value="1"/>
</dbReference>
<comment type="caution">
    <text evidence="8">The sequence shown here is derived from an EMBL/GenBank/DDBJ whole genome shotgun (WGS) entry which is preliminary data.</text>
</comment>
<gene>
    <name evidence="8" type="ORF">FSARC_15050</name>
</gene>
<evidence type="ECO:0000256" key="3">
    <source>
        <dbReference type="ARBA" id="ARBA00022737"/>
    </source>
</evidence>
<evidence type="ECO:0000256" key="6">
    <source>
        <dbReference type="PROSITE-ProRule" id="PRU00176"/>
    </source>
</evidence>
<dbReference type="EMBL" id="JABEXW010001767">
    <property type="protein sequence ID" value="KAF4943098.1"/>
    <property type="molecule type" value="Genomic_DNA"/>
</dbReference>